<feature type="domain" description="AB hydrolase-1" evidence="1">
    <location>
        <begin position="57"/>
        <end position="329"/>
    </location>
</feature>
<protein>
    <recommendedName>
        <fullName evidence="1">AB hydrolase-1 domain-containing protein</fullName>
    </recommendedName>
</protein>
<organism evidence="2 3">
    <name type="scientific">Thanatephorus cucumeris (strain AG1-IB / isolate 7/3/14)</name>
    <name type="common">Lettuce bottom rot fungus</name>
    <name type="synonym">Rhizoctonia solani</name>
    <dbReference type="NCBI Taxonomy" id="1108050"/>
    <lineage>
        <taxon>Eukaryota</taxon>
        <taxon>Fungi</taxon>
        <taxon>Dikarya</taxon>
        <taxon>Basidiomycota</taxon>
        <taxon>Agaricomycotina</taxon>
        <taxon>Agaricomycetes</taxon>
        <taxon>Cantharellales</taxon>
        <taxon>Ceratobasidiaceae</taxon>
        <taxon>Rhizoctonia</taxon>
        <taxon>Rhizoctonia solani AG-1</taxon>
    </lineage>
</organism>
<gene>
    <name evidence="2" type="ORF">RSOLAG1IB_02536</name>
</gene>
<dbReference type="Gene3D" id="3.40.50.1820">
    <property type="entry name" value="alpha/beta hydrolase"/>
    <property type="match status" value="1"/>
</dbReference>
<proteinExistence type="predicted"/>
<keyword evidence="3" id="KW-1185">Reference proteome</keyword>
<dbReference type="Proteomes" id="UP000059188">
    <property type="component" value="Unassembled WGS sequence"/>
</dbReference>
<dbReference type="STRING" id="1108050.A0A0B7FNP5"/>
<evidence type="ECO:0000313" key="2">
    <source>
        <dbReference type="EMBL" id="CEL57792.1"/>
    </source>
</evidence>
<accession>A0A0B7FNP5</accession>
<dbReference type="InterPro" id="IPR000073">
    <property type="entry name" value="AB_hydrolase_1"/>
</dbReference>
<name>A0A0B7FNP5_THACB</name>
<dbReference type="AlphaFoldDB" id="A0A0B7FNP5"/>
<reference evidence="2 3" key="1">
    <citation type="submission" date="2014-11" db="EMBL/GenBank/DDBJ databases">
        <authorList>
            <person name="Wibberg Daniel"/>
        </authorList>
    </citation>
    <scope>NUCLEOTIDE SEQUENCE [LARGE SCALE GENOMIC DNA]</scope>
    <source>
        <strain evidence="2">Rhizoctonia solani AG1-IB 7/3/14</strain>
    </source>
</reference>
<dbReference type="OrthoDB" id="294702at2759"/>
<dbReference type="Pfam" id="PF12697">
    <property type="entry name" value="Abhydrolase_6"/>
    <property type="match status" value="1"/>
</dbReference>
<evidence type="ECO:0000259" key="1">
    <source>
        <dbReference type="Pfam" id="PF12697"/>
    </source>
</evidence>
<dbReference type="InterPro" id="IPR029058">
    <property type="entry name" value="AB_hydrolase_fold"/>
</dbReference>
<sequence>MSADCIDPQGFSNRPEYNQIITCPRTNSLVKFAEAGATYKETLLYIVPSFCSRLIGAPLLSLLADHYGIRVLSLDRPGCGGTPLCALKDRLTISSDNTRSVLEHLNIDPQKTAILTHSAGSVFMLHLLDRHPDLFPKNPRVFVTSGWVPVPVSGQMGLGYVPSVLVSSFHRVLPASIRIVTSIGASLAFSKGIFSGVDTDALMPPDVIPRPTTAPGTQYPKHTLRLPKQVSDAILRHLTSHEPMQGVSEDYLLCLGRGEGSIDPDWFVNTVGAISRAFEQRGGRVYFRHWWGESDGLIPIKGQRWYENLLRDQGVVFDVNVVKLPKAGHDDLLGFAEVMYPIFEEAKAALVT</sequence>
<evidence type="ECO:0000313" key="3">
    <source>
        <dbReference type="Proteomes" id="UP000059188"/>
    </source>
</evidence>
<dbReference type="SUPFAM" id="SSF53474">
    <property type="entry name" value="alpha/beta-Hydrolases"/>
    <property type="match status" value="1"/>
</dbReference>
<dbReference type="EMBL" id="LN679102">
    <property type="protein sequence ID" value="CEL57792.1"/>
    <property type="molecule type" value="Genomic_DNA"/>
</dbReference>